<dbReference type="GO" id="GO:0046872">
    <property type="term" value="F:metal ion binding"/>
    <property type="evidence" value="ECO:0007669"/>
    <property type="project" value="InterPro"/>
</dbReference>
<dbReference type="Pfam" id="PF14008">
    <property type="entry name" value="Metallophos_C"/>
    <property type="match status" value="1"/>
</dbReference>
<dbReference type="Pfam" id="PF16656">
    <property type="entry name" value="Pur_ac_phosph_N"/>
    <property type="match status" value="1"/>
</dbReference>
<evidence type="ECO:0000313" key="16">
    <source>
        <dbReference type="Proteomes" id="UP000222542"/>
    </source>
</evidence>
<feature type="domain" description="Calcineurin-like phosphoesterase" evidence="12">
    <location>
        <begin position="286"/>
        <end position="484"/>
    </location>
</feature>
<evidence type="ECO:0000256" key="7">
    <source>
        <dbReference type="ARBA" id="ARBA00022729"/>
    </source>
</evidence>
<sequence>MNMIPFLTFSFFLLNFFSLSSSLISISVIPKTLSKSGDFVTIQWSGIQSPSKLDWLGIYSSPSSNHDNFIGYIFLSSTPEWESGSGSISIPLVNLRSGYQFRIFRWTESEVVPELVDHDHNPLPQTKHLLAESEEIGFEPGRGPEQIHLALTGREDEMRVMFVTPDGKESYVRYGLTRNGLGRVVKTRVVRYEREDMCDAPANSSIGWRDPGYIHDGIMLNLKKVKKYYYQAGSDSGGWSSIFSFVSHNGDSGETFAFLFGDMGTATPYLTFLRTQEESTSTIKWISRDIEALGNKPALISHIGDISYARGYSWLWDHFFSQIEPVASIVPYHVCIGNHEYDWPLQPWKPDWSSYGTDGGGECGVPYSYKFHMPGNSSEPTGMRAPATQNLYYSFDSGRVHFVYMSTETNFLPGSNQYAFLKHDLESVDRVKTPFVVFQGHRPMYTTSSGKKDVPLRKRMIEYLEPLLVKNNVNLVLWGHVHRYERFCPLSNFTCGSLVLNGEERKAFPVQVVIGMAGQDWQPIWAPREDHPSDPIYPQPLQSQYRGSEFGYMRLHATKEKLTLSYVGNHDGEVHDMVEILASGQVVSDSIHDGPAAAEQMESNFSWYVKIGSVVMLGAFMGYIVGFMSHARKNVADKGWRPIKTEEI</sequence>
<comment type="similarity">
    <text evidence="4 10">Belongs to the metallophosphoesterase superfamily. Purple acid phosphatase family.</text>
</comment>
<dbReference type="OMA" id="VWDHFFN"/>
<comment type="catalytic activity">
    <reaction evidence="10">
        <text>a phosphate monoester + H2O = an alcohol + phosphate</text>
        <dbReference type="Rhea" id="RHEA:15017"/>
        <dbReference type="ChEBI" id="CHEBI:15377"/>
        <dbReference type="ChEBI" id="CHEBI:30879"/>
        <dbReference type="ChEBI" id="CHEBI:43474"/>
        <dbReference type="ChEBI" id="CHEBI:67140"/>
        <dbReference type="EC" id="3.1.3.2"/>
    </reaction>
</comment>
<dbReference type="SUPFAM" id="SSF56300">
    <property type="entry name" value="Metallo-dependent phosphatases"/>
    <property type="match status" value="1"/>
</dbReference>
<evidence type="ECO:0000256" key="2">
    <source>
        <dbReference type="ARBA" id="ARBA00001962"/>
    </source>
</evidence>
<keyword evidence="11" id="KW-0472">Membrane</keyword>
<dbReference type="GO" id="GO:0003993">
    <property type="term" value="F:acid phosphatase activity"/>
    <property type="evidence" value="ECO:0007669"/>
    <property type="project" value="UniProtKB-EC"/>
</dbReference>
<evidence type="ECO:0000256" key="1">
    <source>
        <dbReference type="ARBA" id="ARBA00001947"/>
    </source>
</evidence>
<dbReference type="InterPro" id="IPR008963">
    <property type="entry name" value="Purple_acid_Pase-like_N"/>
</dbReference>
<comment type="cofactor">
    <cofactor evidence="1">
        <name>Zn(2+)</name>
        <dbReference type="ChEBI" id="CHEBI:29105"/>
    </cofactor>
</comment>
<keyword evidence="7 10" id="KW-0732">Signal</keyword>
<evidence type="ECO:0000256" key="3">
    <source>
        <dbReference type="ARBA" id="ARBA00004613"/>
    </source>
</evidence>
<evidence type="ECO:0000256" key="10">
    <source>
        <dbReference type="RuleBase" id="RU361203"/>
    </source>
</evidence>
<keyword evidence="16" id="KW-1185">Reference proteome</keyword>
<dbReference type="GO" id="GO:0005576">
    <property type="term" value="C:extracellular region"/>
    <property type="evidence" value="ECO:0007669"/>
    <property type="project" value="UniProtKB-SubCell"/>
</dbReference>
<comment type="cofactor">
    <cofactor evidence="2">
        <name>Fe cation</name>
        <dbReference type="ChEBI" id="CHEBI:24875"/>
    </cofactor>
</comment>
<dbReference type="EMBL" id="AYRZ02000005">
    <property type="protein sequence ID" value="PHT81426.1"/>
    <property type="molecule type" value="Genomic_DNA"/>
</dbReference>
<keyword evidence="6" id="KW-0964">Secreted</keyword>
<dbReference type="PANTHER" id="PTHR45778">
    <property type="entry name" value="PURPLE ACID PHOSPHATASE-RELATED"/>
    <property type="match status" value="1"/>
</dbReference>
<keyword evidence="10" id="KW-0378">Hydrolase</keyword>
<comment type="caution">
    <text evidence="15">The sequence shown here is derived from an EMBL/GenBank/DDBJ whole genome shotgun (WGS) entry which is preliminary data.</text>
</comment>
<comment type="subcellular location">
    <subcellularLocation>
        <location evidence="3">Secreted</location>
    </subcellularLocation>
</comment>
<comment type="subunit">
    <text evidence="5">Homodimer.</text>
</comment>
<organism evidence="15 16">
    <name type="scientific">Capsicum annuum</name>
    <name type="common">Capsicum pepper</name>
    <dbReference type="NCBI Taxonomy" id="4072"/>
    <lineage>
        <taxon>Eukaryota</taxon>
        <taxon>Viridiplantae</taxon>
        <taxon>Streptophyta</taxon>
        <taxon>Embryophyta</taxon>
        <taxon>Tracheophyta</taxon>
        <taxon>Spermatophyta</taxon>
        <taxon>Magnoliopsida</taxon>
        <taxon>eudicotyledons</taxon>
        <taxon>Gunneridae</taxon>
        <taxon>Pentapetalae</taxon>
        <taxon>asterids</taxon>
        <taxon>lamiids</taxon>
        <taxon>Solanales</taxon>
        <taxon>Solanaceae</taxon>
        <taxon>Solanoideae</taxon>
        <taxon>Capsiceae</taxon>
        <taxon>Capsicum</taxon>
    </lineage>
</organism>
<evidence type="ECO:0000256" key="6">
    <source>
        <dbReference type="ARBA" id="ARBA00022525"/>
    </source>
</evidence>
<evidence type="ECO:0000256" key="11">
    <source>
        <dbReference type="SAM" id="Phobius"/>
    </source>
</evidence>
<evidence type="ECO:0000256" key="5">
    <source>
        <dbReference type="ARBA" id="ARBA00011738"/>
    </source>
</evidence>
<dbReference type="PANTHER" id="PTHR45778:SF7">
    <property type="entry name" value="PURPLE ACID PHOSPHATASE"/>
    <property type="match status" value="1"/>
</dbReference>
<keyword evidence="11" id="KW-0812">Transmembrane</keyword>
<keyword evidence="8" id="KW-0862">Zinc</keyword>
<evidence type="ECO:0000256" key="4">
    <source>
        <dbReference type="ARBA" id="ARBA00008723"/>
    </source>
</evidence>
<feature type="signal peptide" evidence="10">
    <location>
        <begin position="1"/>
        <end position="22"/>
    </location>
</feature>
<dbReference type="Gene3D" id="2.60.40.380">
    <property type="entry name" value="Purple acid phosphatase-like, N-terminal"/>
    <property type="match status" value="1"/>
</dbReference>
<dbReference type="AlphaFoldDB" id="A0A2G2ZHG4"/>
<dbReference type="Pfam" id="PF00149">
    <property type="entry name" value="Metallophos"/>
    <property type="match status" value="1"/>
</dbReference>
<reference evidence="15 16" key="1">
    <citation type="journal article" date="2014" name="Nat. Genet.">
        <title>Genome sequence of the hot pepper provides insights into the evolution of pungency in Capsicum species.</title>
        <authorList>
            <person name="Kim S."/>
            <person name="Park M."/>
            <person name="Yeom S.I."/>
            <person name="Kim Y.M."/>
            <person name="Lee J.M."/>
            <person name="Lee H.A."/>
            <person name="Seo E."/>
            <person name="Choi J."/>
            <person name="Cheong K."/>
            <person name="Kim K.T."/>
            <person name="Jung K."/>
            <person name="Lee G.W."/>
            <person name="Oh S.K."/>
            <person name="Bae C."/>
            <person name="Kim S.B."/>
            <person name="Lee H.Y."/>
            <person name="Kim S.Y."/>
            <person name="Kim M.S."/>
            <person name="Kang B.C."/>
            <person name="Jo Y.D."/>
            <person name="Yang H.B."/>
            <person name="Jeong H.J."/>
            <person name="Kang W.H."/>
            <person name="Kwon J.K."/>
            <person name="Shin C."/>
            <person name="Lim J.Y."/>
            <person name="Park J.H."/>
            <person name="Huh J.H."/>
            <person name="Kim J.S."/>
            <person name="Kim B.D."/>
            <person name="Cohen O."/>
            <person name="Paran I."/>
            <person name="Suh M.C."/>
            <person name="Lee S.B."/>
            <person name="Kim Y.K."/>
            <person name="Shin Y."/>
            <person name="Noh S.J."/>
            <person name="Park J."/>
            <person name="Seo Y.S."/>
            <person name="Kwon S.Y."/>
            <person name="Kim H.A."/>
            <person name="Park J.M."/>
            <person name="Kim H.J."/>
            <person name="Choi S.B."/>
            <person name="Bosland P.W."/>
            <person name="Reeves G."/>
            <person name="Jo S.H."/>
            <person name="Lee B.W."/>
            <person name="Cho H.T."/>
            <person name="Choi H.S."/>
            <person name="Lee M.S."/>
            <person name="Yu Y."/>
            <person name="Do Choi Y."/>
            <person name="Park B.S."/>
            <person name="van Deynze A."/>
            <person name="Ashrafi H."/>
            <person name="Hill T."/>
            <person name="Kim W.T."/>
            <person name="Pai H.S."/>
            <person name="Ahn H.K."/>
            <person name="Yeam I."/>
            <person name="Giovannoni J.J."/>
            <person name="Rose J.K."/>
            <person name="Sorensen I."/>
            <person name="Lee S.J."/>
            <person name="Kim R.W."/>
            <person name="Choi I.Y."/>
            <person name="Choi B.S."/>
            <person name="Lim J.S."/>
            <person name="Lee Y.H."/>
            <person name="Choi D."/>
        </authorList>
    </citation>
    <scope>NUCLEOTIDE SEQUENCE [LARGE SCALE GENOMIC DNA]</scope>
    <source>
        <strain evidence="16">cv. CM334</strain>
    </source>
</reference>
<dbReference type="Gene3D" id="3.60.21.10">
    <property type="match status" value="1"/>
</dbReference>
<evidence type="ECO:0000256" key="8">
    <source>
        <dbReference type="ARBA" id="ARBA00022833"/>
    </source>
</evidence>
<dbReference type="CDD" id="cd00839">
    <property type="entry name" value="MPP_PAPs"/>
    <property type="match status" value="1"/>
</dbReference>
<dbReference type="EC" id="3.1.3.2" evidence="10"/>
<feature type="domain" description="Purple acid phosphatase N-terminal" evidence="14">
    <location>
        <begin position="144"/>
        <end position="246"/>
    </location>
</feature>
<reference evidence="15 16" key="2">
    <citation type="journal article" date="2017" name="Genome Biol.">
        <title>New reference genome sequences of hot pepper reveal the massive evolution of plant disease-resistance genes by retroduplication.</title>
        <authorList>
            <person name="Kim S."/>
            <person name="Park J."/>
            <person name="Yeom S.I."/>
            <person name="Kim Y.M."/>
            <person name="Seo E."/>
            <person name="Kim K.T."/>
            <person name="Kim M.S."/>
            <person name="Lee J.M."/>
            <person name="Cheong K."/>
            <person name="Shin H.S."/>
            <person name="Kim S.B."/>
            <person name="Han K."/>
            <person name="Lee J."/>
            <person name="Park M."/>
            <person name="Lee H.A."/>
            <person name="Lee H.Y."/>
            <person name="Lee Y."/>
            <person name="Oh S."/>
            <person name="Lee J.H."/>
            <person name="Choi E."/>
            <person name="Choi E."/>
            <person name="Lee S.E."/>
            <person name="Jeon J."/>
            <person name="Kim H."/>
            <person name="Choi G."/>
            <person name="Song H."/>
            <person name="Lee J."/>
            <person name="Lee S.C."/>
            <person name="Kwon J.K."/>
            <person name="Lee H.Y."/>
            <person name="Koo N."/>
            <person name="Hong Y."/>
            <person name="Kim R.W."/>
            <person name="Kang W.H."/>
            <person name="Huh J.H."/>
            <person name="Kang B.C."/>
            <person name="Yang T.J."/>
            <person name="Lee Y.H."/>
            <person name="Bennetzen J.L."/>
            <person name="Choi D."/>
        </authorList>
    </citation>
    <scope>NUCLEOTIDE SEQUENCE [LARGE SCALE GENOMIC DNA]</scope>
    <source>
        <strain evidence="16">cv. CM334</strain>
    </source>
</reference>
<keyword evidence="11" id="KW-1133">Transmembrane helix</keyword>
<evidence type="ECO:0000256" key="9">
    <source>
        <dbReference type="ARBA" id="ARBA00023180"/>
    </source>
</evidence>
<feature type="chain" id="PRO_5013430156" description="Purple acid phosphatase" evidence="10">
    <location>
        <begin position="23"/>
        <end position="648"/>
    </location>
</feature>
<feature type="domain" description="Purple acid phosphatase C-terminal" evidence="13">
    <location>
        <begin position="509"/>
        <end position="576"/>
    </location>
</feature>
<evidence type="ECO:0000313" key="15">
    <source>
        <dbReference type="EMBL" id="PHT81426.1"/>
    </source>
</evidence>
<name>A0A2G2ZHG4_CAPAN</name>
<feature type="transmembrane region" description="Helical" evidence="11">
    <location>
        <begin position="607"/>
        <end position="628"/>
    </location>
</feature>
<protein>
    <recommendedName>
        <fullName evidence="10">Purple acid phosphatase</fullName>
        <ecNumber evidence="10">3.1.3.2</ecNumber>
    </recommendedName>
</protein>
<dbReference type="InterPro" id="IPR004843">
    <property type="entry name" value="Calcineurin-like_PHP"/>
</dbReference>
<keyword evidence="9" id="KW-0325">Glycoprotein</keyword>
<accession>A0A2G2ZHG4</accession>
<dbReference type="InterPro" id="IPR041792">
    <property type="entry name" value="MPP_PAP"/>
</dbReference>
<evidence type="ECO:0000259" key="14">
    <source>
        <dbReference type="Pfam" id="PF16656"/>
    </source>
</evidence>
<evidence type="ECO:0000259" key="12">
    <source>
        <dbReference type="Pfam" id="PF00149"/>
    </source>
</evidence>
<dbReference type="SUPFAM" id="SSF49363">
    <property type="entry name" value="Purple acid phosphatase, N-terminal domain"/>
    <property type="match status" value="1"/>
</dbReference>
<proteinExistence type="inferred from homology"/>
<evidence type="ECO:0000259" key="13">
    <source>
        <dbReference type="Pfam" id="PF14008"/>
    </source>
</evidence>
<gene>
    <name evidence="15" type="ORF">T459_14441</name>
</gene>
<dbReference type="STRING" id="4072.A0A2G2ZHG4"/>
<dbReference type="Gramene" id="PHT81426">
    <property type="protein sequence ID" value="PHT81426"/>
    <property type="gene ID" value="T459_14441"/>
</dbReference>
<dbReference type="InterPro" id="IPR025733">
    <property type="entry name" value="PAPs_C"/>
</dbReference>
<dbReference type="InterPro" id="IPR029052">
    <property type="entry name" value="Metallo-depent_PP-like"/>
</dbReference>
<dbReference type="InterPro" id="IPR015914">
    <property type="entry name" value="PAPs_N"/>
</dbReference>
<dbReference type="Proteomes" id="UP000222542">
    <property type="component" value="Unassembled WGS sequence"/>
</dbReference>